<dbReference type="AlphaFoldDB" id="M0MEX8"/>
<sequence>MTDDIDYRTVEVPDVPPEEYSYVERRAEVLDLLERAGHPRAVKQADLARRYGCTRQNIHNDLDVLAEHVADNLGDRRELISEHVFHRALNGLLDDEEWRKAAQTVKDWNEWLDDRTDLQHLIDRIEALEDGDDGSLGTDRFRHR</sequence>
<accession>M0MEX8</accession>
<protein>
    <recommendedName>
        <fullName evidence="3">Helix-turn-helix type 11 domain-containing protein</fullName>
    </recommendedName>
</protein>
<dbReference type="STRING" id="1227455.C449_12138"/>
<dbReference type="OrthoDB" id="275674at2157"/>
<reference evidence="1 2" key="1">
    <citation type="journal article" date="2014" name="PLoS Genet.">
        <title>Phylogenetically driven sequencing of extremely halophilic archaea reveals strategies for static and dynamic osmo-response.</title>
        <authorList>
            <person name="Becker E.A."/>
            <person name="Seitzer P.M."/>
            <person name="Tritt A."/>
            <person name="Larsen D."/>
            <person name="Krusor M."/>
            <person name="Yao A.I."/>
            <person name="Wu D."/>
            <person name="Madern D."/>
            <person name="Eisen J.A."/>
            <person name="Darling A.E."/>
            <person name="Facciotti M.T."/>
        </authorList>
    </citation>
    <scope>NUCLEOTIDE SEQUENCE [LARGE SCALE GENOMIC DNA]</scope>
    <source>
        <strain evidence="1 2">DSM 5350</strain>
    </source>
</reference>
<dbReference type="PATRIC" id="fig|1227455.4.peg.2486"/>
<dbReference type="RefSeq" id="WP_006078289.1">
    <property type="nucleotide sequence ID" value="NZ_AOMD01000025.1"/>
</dbReference>
<evidence type="ECO:0000313" key="1">
    <source>
        <dbReference type="EMBL" id="EMA44276.1"/>
    </source>
</evidence>
<organism evidence="1 2">
    <name type="scientific">Halococcus saccharolyticus DSM 5350</name>
    <dbReference type="NCBI Taxonomy" id="1227455"/>
    <lineage>
        <taxon>Archaea</taxon>
        <taxon>Methanobacteriati</taxon>
        <taxon>Methanobacteriota</taxon>
        <taxon>Stenosarchaea group</taxon>
        <taxon>Halobacteria</taxon>
        <taxon>Halobacteriales</taxon>
        <taxon>Halococcaceae</taxon>
        <taxon>Halococcus</taxon>
    </lineage>
</organism>
<keyword evidence="2" id="KW-1185">Reference proteome</keyword>
<name>M0MEX8_9EURY</name>
<evidence type="ECO:0000313" key="2">
    <source>
        <dbReference type="Proteomes" id="UP000011669"/>
    </source>
</evidence>
<comment type="caution">
    <text evidence="1">The sequence shown here is derived from an EMBL/GenBank/DDBJ whole genome shotgun (WGS) entry which is preliminary data.</text>
</comment>
<dbReference type="Proteomes" id="UP000011669">
    <property type="component" value="Unassembled WGS sequence"/>
</dbReference>
<gene>
    <name evidence="1" type="ORF">C449_12138</name>
</gene>
<evidence type="ECO:0008006" key="3">
    <source>
        <dbReference type="Google" id="ProtNLM"/>
    </source>
</evidence>
<dbReference type="InParanoid" id="M0MEX8"/>
<proteinExistence type="predicted"/>
<dbReference type="EMBL" id="AOMD01000025">
    <property type="protein sequence ID" value="EMA44276.1"/>
    <property type="molecule type" value="Genomic_DNA"/>
</dbReference>